<organism evidence="3 5">
    <name type="scientific">Formosa algae</name>
    <dbReference type="NCBI Taxonomy" id="225843"/>
    <lineage>
        <taxon>Bacteria</taxon>
        <taxon>Pseudomonadati</taxon>
        <taxon>Bacteroidota</taxon>
        <taxon>Flavobacteriia</taxon>
        <taxon>Flavobacteriales</taxon>
        <taxon>Flavobacteriaceae</taxon>
        <taxon>Formosa</taxon>
    </lineage>
</organism>
<sequence>MKQIIIKSITSVLFLCFVSHHTLAQQKLNKASQSLKVNKAVTIQLESNYTTVKIDTWNKDIIEVEAFIESDKLSKTDLQKALQQWNVDVSGSNNFVTISSKSTQNGWEDDYIFDSNAMSALKTLEFDLAQIPPMPPMPDMSHVSHLPQLPTMPQAPVMPQLPDLPEGITQVNFDYERYKEEGESYLESWSKIYQKKYGKEYQDKMKSWAKQFSASGFKEYEKEMEAWGEKFGESYGKQMEAWGKQFEDGFGKDFEKSMEAWGESFGKSFEKQMEAQAHAQESRARAEEAKSRLEVNQSSKPAHSNLKKTIIIRMPKKANLKVNVKYGELQFVSLIENLKAVMSHTKLTAQTIDGSLTSIDVSYAPVSIAQWNQGNLILNYVEQAKLSEVNSMVLNSNSSSIHLGNISGNTIINGSFGDLKINEIADSFQNLNIVLDNSDAVIKLPNTAYSLQYNGKQSRFKHPKKTTSENASTFSTGDLSSNKSIIVNAKFSKVLME</sequence>
<proteinExistence type="predicted"/>
<accession>A0A9X0YP08</accession>
<dbReference type="EMBL" id="JAUSUU010000010">
    <property type="protein sequence ID" value="MDQ0336655.1"/>
    <property type="molecule type" value="Genomic_DNA"/>
</dbReference>
<evidence type="ECO:0000313" key="3">
    <source>
        <dbReference type="EMBL" id="MBP1841423.1"/>
    </source>
</evidence>
<evidence type="ECO:0000313" key="5">
    <source>
        <dbReference type="Proteomes" id="UP001138672"/>
    </source>
</evidence>
<feature type="region of interest" description="Disordered" evidence="1">
    <location>
        <begin position="273"/>
        <end position="299"/>
    </location>
</feature>
<comment type="caution">
    <text evidence="3">The sequence shown here is derived from an EMBL/GenBank/DDBJ whole genome shotgun (WGS) entry which is preliminary data.</text>
</comment>
<evidence type="ECO:0008006" key="7">
    <source>
        <dbReference type="Google" id="ProtNLM"/>
    </source>
</evidence>
<dbReference type="OrthoDB" id="1420424at2"/>
<gene>
    <name evidence="3" type="ORF">J2Z56_003357</name>
    <name evidence="4" type="ORF">J2Z57_003109</name>
</gene>
<feature type="signal peptide" evidence="2">
    <location>
        <begin position="1"/>
        <end position="24"/>
    </location>
</feature>
<dbReference type="RefSeq" id="WP_057778460.1">
    <property type="nucleotide sequence ID" value="NZ_JAGGJQ010000011.1"/>
</dbReference>
<evidence type="ECO:0000313" key="6">
    <source>
        <dbReference type="Proteomes" id="UP001231587"/>
    </source>
</evidence>
<keyword evidence="6" id="KW-1185">Reference proteome</keyword>
<evidence type="ECO:0000313" key="4">
    <source>
        <dbReference type="EMBL" id="MDQ0336655.1"/>
    </source>
</evidence>
<dbReference type="EMBL" id="JAGGJQ010000011">
    <property type="protein sequence ID" value="MBP1841423.1"/>
    <property type="molecule type" value="Genomic_DNA"/>
</dbReference>
<protein>
    <recommendedName>
        <fullName evidence="7">Adhesin domain-containing protein</fullName>
    </recommendedName>
</protein>
<feature type="chain" id="PRO_5040981697" description="Adhesin domain-containing protein" evidence="2">
    <location>
        <begin position="25"/>
        <end position="497"/>
    </location>
</feature>
<feature type="compositionally biased region" description="Basic and acidic residues" evidence="1">
    <location>
        <begin position="280"/>
        <end position="293"/>
    </location>
</feature>
<reference evidence="3" key="1">
    <citation type="submission" date="2021-03" db="EMBL/GenBank/DDBJ databases">
        <title>Genomic Encyclopedia of Type Strains, Phase IV (KMG-IV): sequencing the most valuable type-strain genomes for metagenomic binning, comparative biology and taxonomic classification.</title>
        <authorList>
            <person name="Goeker M."/>
        </authorList>
    </citation>
    <scope>NUCLEOTIDE SEQUENCE</scope>
    <source>
        <strain evidence="3">DSM 15523</strain>
        <strain evidence="4 6">DSM 16476</strain>
    </source>
</reference>
<name>A0A9X0YP08_9FLAO</name>
<evidence type="ECO:0000256" key="2">
    <source>
        <dbReference type="SAM" id="SignalP"/>
    </source>
</evidence>
<dbReference type="Proteomes" id="UP001138672">
    <property type="component" value="Unassembled WGS sequence"/>
</dbReference>
<evidence type="ECO:0000256" key="1">
    <source>
        <dbReference type="SAM" id="MobiDB-lite"/>
    </source>
</evidence>
<dbReference type="Proteomes" id="UP001231587">
    <property type="component" value="Unassembled WGS sequence"/>
</dbReference>
<dbReference type="AlphaFoldDB" id="A0A9X0YP08"/>
<keyword evidence="2" id="KW-0732">Signal</keyword>